<reference evidence="2" key="1">
    <citation type="submission" date="2020-04" db="EMBL/GenBank/DDBJ databases">
        <authorList>
            <person name="Alioto T."/>
            <person name="Alioto T."/>
            <person name="Gomez Garrido J."/>
        </authorList>
    </citation>
    <scope>NUCLEOTIDE SEQUENCE</scope>
    <source>
        <strain evidence="2">A484AB</strain>
    </source>
</reference>
<sequence length="201" mass="23757">YDKLKPFGFPIHGAIDGFSRKVLWLEVTRADDDAPFSGEQAHVFGSSPHNQRIENWWSRLKTSCTNWWIQFFKDMVDEKQLSLVDEYTQECLWFCFSGLLQNSLDEVQMYWNTHYIRPSRHETVGGVPDVLYAIPEEVGAFDCCVHVSEDKLLEIEQSCMIEDEENIFQEYFHYQMEFQGLQFPTNHEEALELFQVLMTYN</sequence>
<dbReference type="PANTHER" id="PTHR46791:SF13">
    <property type="entry name" value="CLR5 DOMAIN-CONTAINING PROTEIN"/>
    <property type="match status" value="1"/>
</dbReference>
<evidence type="ECO:0000259" key="1">
    <source>
        <dbReference type="Pfam" id="PF24764"/>
    </source>
</evidence>
<comment type="caution">
    <text evidence="2">The sequence shown here is derived from an EMBL/GenBank/DDBJ whole genome shotgun (WGS) entry which is preliminary data.</text>
</comment>
<dbReference type="PANTHER" id="PTHR46791">
    <property type="entry name" value="EXPRESSED PROTEIN"/>
    <property type="match status" value="1"/>
</dbReference>
<gene>
    <name evidence="2" type="ORF">PACLA_8A046986</name>
</gene>
<feature type="non-terminal residue" evidence="2">
    <location>
        <position position="1"/>
    </location>
</feature>
<organism evidence="2 3">
    <name type="scientific">Paramuricea clavata</name>
    <name type="common">Red gorgonian</name>
    <name type="synonym">Violescent sea-whip</name>
    <dbReference type="NCBI Taxonomy" id="317549"/>
    <lineage>
        <taxon>Eukaryota</taxon>
        <taxon>Metazoa</taxon>
        <taxon>Cnidaria</taxon>
        <taxon>Anthozoa</taxon>
        <taxon>Octocorallia</taxon>
        <taxon>Malacalcyonacea</taxon>
        <taxon>Plexauridae</taxon>
        <taxon>Paramuricea</taxon>
    </lineage>
</organism>
<dbReference type="EMBL" id="CACRXK020027498">
    <property type="protein sequence ID" value="CAB4040940.1"/>
    <property type="molecule type" value="Genomic_DNA"/>
</dbReference>
<dbReference type="Proteomes" id="UP001152795">
    <property type="component" value="Unassembled WGS sequence"/>
</dbReference>
<feature type="domain" description="Integrase core" evidence="1">
    <location>
        <begin position="40"/>
        <end position="123"/>
    </location>
</feature>
<name>A0A7D9LYQ9_PARCT</name>
<dbReference type="AlphaFoldDB" id="A0A7D9LYQ9"/>
<dbReference type="Pfam" id="PF24764">
    <property type="entry name" value="rva_4"/>
    <property type="match status" value="1"/>
</dbReference>
<protein>
    <recommendedName>
        <fullName evidence="1">Integrase core domain-containing protein</fullName>
    </recommendedName>
</protein>
<keyword evidence="3" id="KW-1185">Reference proteome</keyword>
<evidence type="ECO:0000313" key="2">
    <source>
        <dbReference type="EMBL" id="CAB4040940.1"/>
    </source>
</evidence>
<dbReference type="OrthoDB" id="6126625at2759"/>
<dbReference type="InterPro" id="IPR058913">
    <property type="entry name" value="Integrase_dom_put"/>
</dbReference>
<accession>A0A7D9LYQ9</accession>
<proteinExistence type="predicted"/>
<evidence type="ECO:0000313" key="3">
    <source>
        <dbReference type="Proteomes" id="UP001152795"/>
    </source>
</evidence>